<evidence type="ECO:0000313" key="3">
    <source>
        <dbReference type="Proteomes" id="UP000001471"/>
    </source>
</evidence>
<dbReference type="InParanoid" id="B2W2R9"/>
<accession>B2W2R9</accession>
<feature type="region of interest" description="Disordered" evidence="1">
    <location>
        <begin position="1"/>
        <end position="50"/>
    </location>
</feature>
<organism evidence="2 3">
    <name type="scientific">Pyrenophora tritici-repentis (strain Pt-1C-BFP)</name>
    <name type="common">Wheat tan spot fungus</name>
    <name type="synonym">Drechslera tritici-repentis</name>
    <dbReference type="NCBI Taxonomy" id="426418"/>
    <lineage>
        <taxon>Eukaryota</taxon>
        <taxon>Fungi</taxon>
        <taxon>Dikarya</taxon>
        <taxon>Ascomycota</taxon>
        <taxon>Pezizomycotina</taxon>
        <taxon>Dothideomycetes</taxon>
        <taxon>Pleosporomycetidae</taxon>
        <taxon>Pleosporales</taxon>
        <taxon>Pleosporineae</taxon>
        <taxon>Pleosporaceae</taxon>
        <taxon>Pyrenophora</taxon>
    </lineage>
</organism>
<gene>
    <name evidence="2" type="ORF">PTRG_03717</name>
</gene>
<feature type="compositionally biased region" description="Low complexity" evidence="1">
    <location>
        <begin position="22"/>
        <end position="47"/>
    </location>
</feature>
<evidence type="ECO:0000313" key="2">
    <source>
        <dbReference type="EMBL" id="EDU46555.1"/>
    </source>
</evidence>
<evidence type="ECO:0000256" key="1">
    <source>
        <dbReference type="SAM" id="MobiDB-lite"/>
    </source>
</evidence>
<sequence length="191" mass="20549">MRKMTEGQQMWFRESEEAAAASSSSSTTKPKPSPNQSTPPKTPTSSDSNRKVRIHCAPISNQAPAWDTTANVPASLIGQFTQPPAPTYQATFDATVKNICKTLQPDFNTRSGPICLVCQIAPTTFGATFAMSQLQAPEPFIIIGIVPTCGKLQCRQGAHEMNKEFQREQGIYDAVCGILWGAASEAGLVVS</sequence>
<dbReference type="EMBL" id="DS231617">
    <property type="protein sequence ID" value="EDU46555.1"/>
    <property type="molecule type" value="Genomic_DNA"/>
</dbReference>
<dbReference type="Proteomes" id="UP000001471">
    <property type="component" value="Unassembled WGS sequence"/>
</dbReference>
<proteinExistence type="predicted"/>
<protein>
    <submittedName>
        <fullName evidence="2">Uncharacterized protein</fullName>
    </submittedName>
</protein>
<reference evidence="3" key="1">
    <citation type="journal article" date="2013" name="G3 (Bethesda)">
        <title>Comparative genomics of a plant-pathogenic fungus, Pyrenophora tritici-repentis, reveals transduplication and the impact of repeat elements on pathogenicity and population divergence.</title>
        <authorList>
            <person name="Manning V.A."/>
            <person name="Pandelova I."/>
            <person name="Dhillon B."/>
            <person name="Wilhelm L.J."/>
            <person name="Goodwin S.B."/>
            <person name="Berlin A.M."/>
            <person name="Figueroa M."/>
            <person name="Freitag M."/>
            <person name="Hane J.K."/>
            <person name="Henrissat B."/>
            <person name="Holman W.H."/>
            <person name="Kodira C.D."/>
            <person name="Martin J."/>
            <person name="Oliver R.P."/>
            <person name="Robbertse B."/>
            <person name="Schackwitz W."/>
            <person name="Schwartz D.C."/>
            <person name="Spatafora J.W."/>
            <person name="Turgeon B.G."/>
            <person name="Yandava C."/>
            <person name="Young S."/>
            <person name="Zhou S."/>
            <person name="Zeng Q."/>
            <person name="Grigoriev I.V."/>
            <person name="Ma L.-J."/>
            <person name="Ciuffetti L.M."/>
        </authorList>
    </citation>
    <scope>NUCLEOTIDE SEQUENCE [LARGE SCALE GENOMIC DNA]</scope>
    <source>
        <strain evidence="3">Pt-1C-BFP</strain>
    </source>
</reference>
<name>B2W2R9_PYRTR</name>
<dbReference type="AlphaFoldDB" id="B2W2R9"/>
<dbReference type="HOGENOM" id="CLU_1422074_0_0_1"/>